<name>A0A8J6Y9H8_9BACT</name>
<feature type="transmembrane region" description="Helical" evidence="5">
    <location>
        <begin position="169"/>
        <end position="187"/>
    </location>
</feature>
<dbReference type="GO" id="GO:0012505">
    <property type="term" value="C:endomembrane system"/>
    <property type="evidence" value="ECO:0007669"/>
    <property type="project" value="UniProtKB-SubCell"/>
</dbReference>
<protein>
    <submittedName>
        <fullName evidence="6">Isoprenylcysteine carboxylmethyltransferase family protein</fullName>
    </submittedName>
</protein>
<evidence type="ECO:0000256" key="1">
    <source>
        <dbReference type="ARBA" id="ARBA00004127"/>
    </source>
</evidence>
<evidence type="ECO:0000313" key="6">
    <source>
        <dbReference type="EMBL" id="MBD3871079.1"/>
    </source>
</evidence>
<feature type="transmembrane region" description="Helical" evidence="5">
    <location>
        <begin position="74"/>
        <end position="90"/>
    </location>
</feature>
<reference evidence="6 7" key="1">
    <citation type="submission" date="2020-08" db="EMBL/GenBank/DDBJ databases">
        <title>Acidobacteriota in marine sediments use diverse sulfur dissimilation pathways.</title>
        <authorList>
            <person name="Wasmund K."/>
        </authorList>
    </citation>
    <scope>NUCLEOTIDE SEQUENCE [LARGE SCALE GENOMIC DNA]</scope>
    <source>
        <strain evidence="6">MAG AM3-A</strain>
    </source>
</reference>
<keyword evidence="2 5" id="KW-0812">Transmembrane</keyword>
<dbReference type="EMBL" id="JACXWA010000113">
    <property type="protein sequence ID" value="MBD3871079.1"/>
    <property type="molecule type" value="Genomic_DNA"/>
</dbReference>
<evidence type="ECO:0000256" key="2">
    <source>
        <dbReference type="ARBA" id="ARBA00022692"/>
    </source>
</evidence>
<comment type="subcellular location">
    <subcellularLocation>
        <location evidence="1">Endomembrane system</location>
        <topology evidence="1">Multi-pass membrane protein</topology>
    </subcellularLocation>
</comment>
<feature type="transmembrane region" description="Helical" evidence="5">
    <location>
        <begin position="35"/>
        <end position="53"/>
    </location>
</feature>
<evidence type="ECO:0000256" key="3">
    <source>
        <dbReference type="ARBA" id="ARBA00022989"/>
    </source>
</evidence>
<accession>A0A8J6Y9H8</accession>
<dbReference type="AlphaFoldDB" id="A0A8J6Y9H8"/>
<gene>
    <name evidence="6" type="ORF">IFJ97_06965</name>
</gene>
<feature type="transmembrane region" description="Helical" evidence="5">
    <location>
        <begin position="96"/>
        <end position="114"/>
    </location>
</feature>
<evidence type="ECO:0000256" key="4">
    <source>
        <dbReference type="ARBA" id="ARBA00023136"/>
    </source>
</evidence>
<dbReference type="InterPro" id="IPR007318">
    <property type="entry name" value="Phopholipid_MeTrfase"/>
</dbReference>
<dbReference type="Gene3D" id="1.20.120.1630">
    <property type="match status" value="1"/>
</dbReference>
<proteinExistence type="predicted"/>
<dbReference type="Proteomes" id="UP000598633">
    <property type="component" value="Unassembled WGS sequence"/>
</dbReference>
<evidence type="ECO:0000256" key="5">
    <source>
        <dbReference type="SAM" id="Phobius"/>
    </source>
</evidence>
<keyword evidence="3 5" id="KW-1133">Transmembrane helix</keyword>
<comment type="caution">
    <text evidence="6">The sequence shown here is derived from an EMBL/GenBank/DDBJ whole genome shotgun (WGS) entry which is preliminary data.</text>
</comment>
<keyword evidence="4 5" id="KW-0472">Membrane</keyword>
<dbReference type="Pfam" id="PF04191">
    <property type="entry name" value="PEMT"/>
    <property type="match status" value="1"/>
</dbReference>
<organism evidence="6 7">
    <name type="scientific">Candidatus Sulfomarinibacter kjeldsenii</name>
    <dbReference type="NCBI Taxonomy" id="2885994"/>
    <lineage>
        <taxon>Bacteria</taxon>
        <taxon>Pseudomonadati</taxon>
        <taxon>Acidobacteriota</taxon>
        <taxon>Thermoanaerobaculia</taxon>
        <taxon>Thermoanaerobaculales</taxon>
        <taxon>Candidatus Sulfomarinibacteraceae</taxon>
        <taxon>Candidatus Sulfomarinibacter</taxon>
    </lineage>
</organism>
<feature type="transmembrane region" description="Helical" evidence="5">
    <location>
        <begin position="12"/>
        <end position="29"/>
    </location>
</feature>
<sequence length="191" mass="22116">MSEREYNRILGVLRLAALFAVLLVLIYYARPTVPSVAIGFVFVVLGETVRFWSSGLLLKTRELMTAGPYRYTRNPLYLGRFLILTGLIIMVNLPNYLSLIGLVFGWAWFIGVYMRRKERVEPARLREEHGEAYDRYFEAVPALFPTLSPYKDFTPASWSVERMMRNREYWMVIGLLGVTAYLLWRALSTAA</sequence>
<evidence type="ECO:0000313" key="7">
    <source>
        <dbReference type="Proteomes" id="UP000598633"/>
    </source>
</evidence>